<dbReference type="InterPro" id="IPR000917">
    <property type="entry name" value="Sulfatase_N"/>
</dbReference>
<evidence type="ECO:0000256" key="2">
    <source>
        <dbReference type="ARBA" id="ARBA00022723"/>
    </source>
</evidence>
<feature type="region of interest" description="Disordered" evidence="5">
    <location>
        <begin position="477"/>
        <end position="496"/>
    </location>
</feature>
<evidence type="ECO:0000256" key="3">
    <source>
        <dbReference type="ARBA" id="ARBA00022801"/>
    </source>
</evidence>
<accession>A0A6C2UGG6</accession>
<dbReference type="InterPro" id="IPR050738">
    <property type="entry name" value="Sulfatase"/>
</dbReference>
<evidence type="ECO:0000256" key="6">
    <source>
        <dbReference type="SAM" id="SignalP"/>
    </source>
</evidence>
<dbReference type="PROSITE" id="PS00149">
    <property type="entry name" value="SULFATASE_2"/>
    <property type="match status" value="1"/>
</dbReference>
<evidence type="ECO:0000313" key="8">
    <source>
        <dbReference type="EMBL" id="VGO18607.1"/>
    </source>
</evidence>
<dbReference type="Proteomes" id="UP000346198">
    <property type="component" value="Unassembled WGS sequence"/>
</dbReference>
<dbReference type="GO" id="GO:0004065">
    <property type="term" value="F:arylsulfatase activity"/>
    <property type="evidence" value="ECO:0007669"/>
    <property type="project" value="TreeGrafter"/>
</dbReference>
<evidence type="ECO:0000256" key="4">
    <source>
        <dbReference type="ARBA" id="ARBA00022837"/>
    </source>
</evidence>
<dbReference type="CDD" id="cd16143">
    <property type="entry name" value="ARS_like"/>
    <property type="match status" value="1"/>
</dbReference>
<evidence type="ECO:0000259" key="7">
    <source>
        <dbReference type="Pfam" id="PF00884"/>
    </source>
</evidence>
<keyword evidence="4" id="KW-0106">Calcium</keyword>
<gene>
    <name evidence="8" type="primary">atsA_63</name>
    <name evidence="8" type="ORF">SCARR_00660</name>
</gene>
<feature type="chain" id="PRO_5028852930" evidence="6">
    <location>
        <begin position="21"/>
        <end position="496"/>
    </location>
</feature>
<feature type="compositionally biased region" description="Polar residues" evidence="5">
    <location>
        <begin position="487"/>
        <end position="496"/>
    </location>
</feature>
<evidence type="ECO:0000256" key="1">
    <source>
        <dbReference type="ARBA" id="ARBA00008779"/>
    </source>
</evidence>
<dbReference type="PANTHER" id="PTHR42693">
    <property type="entry name" value="ARYLSULFATASE FAMILY MEMBER"/>
    <property type="match status" value="1"/>
</dbReference>
<proteinExistence type="inferred from homology"/>
<dbReference type="EMBL" id="CAAHFH010000001">
    <property type="protein sequence ID" value="VGO18607.1"/>
    <property type="molecule type" value="Genomic_DNA"/>
</dbReference>
<organism evidence="8 9">
    <name type="scientific">Pontiella sulfatireligans</name>
    <dbReference type="NCBI Taxonomy" id="2750658"/>
    <lineage>
        <taxon>Bacteria</taxon>
        <taxon>Pseudomonadati</taxon>
        <taxon>Kiritimatiellota</taxon>
        <taxon>Kiritimatiellia</taxon>
        <taxon>Kiritimatiellales</taxon>
        <taxon>Pontiellaceae</taxon>
        <taxon>Pontiella</taxon>
    </lineage>
</organism>
<dbReference type="Gene3D" id="3.40.720.10">
    <property type="entry name" value="Alkaline Phosphatase, subunit A"/>
    <property type="match status" value="1"/>
</dbReference>
<dbReference type="InterPro" id="IPR017850">
    <property type="entry name" value="Alkaline_phosphatase_core_sf"/>
</dbReference>
<dbReference type="Pfam" id="PF00884">
    <property type="entry name" value="Sulfatase"/>
    <property type="match status" value="1"/>
</dbReference>
<dbReference type="Gene3D" id="3.30.1120.10">
    <property type="match status" value="1"/>
</dbReference>
<keyword evidence="9" id="KW-1185">Reference proteome</keyword>
<dbReference type="GO" id="GO:0046872">
    <property type="term" value="F:metal ion binding"/>
    <property type="evidence" value="ECO:0007669"/>
    <property type="project" value="UniProtKB-KW"/>
</dbReference>
<name>A0A6C2UGG6_9BACT</name>
<keyword evidence="3" id="KW-0378">Hydrolase</keyword>
<dbReference type="AlphaFoldDB" id="A0A6C2UGG6"/>
<protein>
    <submittedName>
        <fullName evidence="8">Arylsulfatase</fullName>
    </submittedName>
</protein>
<feature type="signal peptide" evidence="6">
    <location>
        <begin position="1"/>
        <end position="20"/>
    </location>
</feature>
<dbReference type="InterPro" id="IPR024607">
    <property type="entry name" value="Sulfatase_CS"/>
</dbReference>
<dbReference type="SUPFAM" id="SSF53649">
    <property type="entry name" value="Alkaline phosphatase-like"/>
    <property type="match status" value="1"/>
</dbReference>
<feature type="domain" description="Sulfatase N-terminal" evidence="7">
    <location>
        <begin position="26"/>
        <end position="373"/>
    </location>
</feature>
<evidence type="ECO:0000256" key="5">
    <source>
        <dbReference type="SAM" id="MobiDB-lite"/>
    </source>
</evidence>
<comment type="similarity">
    <text evidence="1">Belongs to the sulfatase family.</text>
</comment>
<keyword evidence="6" id="KW-0732">Signal</keyword>
<dbReference type="PANTHER" id="PTHR42693:SF53">
    <property type="entry name" value="ENDO-4-O-SULFATASE"/>
    <property type="match status" value="1"/>
</dbReference>
<reference evidence="8 9" key="1">
    <citation type="submission" date="2019-04" db="EMBL/GenBank/DDBJ databases">
        <authorList>
            <person name="Van Vliet M D."/>
        </authorList>
    </citation>
    <scope>NUCLEOTIDE SEQUENCE [LARGE SCALE GENOMIC DNA]</scope>
    <source>
        <strain evidence="8 9">F21</strain>
    </source>
</reference>
<keyword evidence="2" id="KW-0479">Metal-binding</keyword>
<dbReference type="PROSITE" id="PS00523">
    <property type="entry name" value="SULFATASE_1"/>
    <property type="match status" value="1"/>
</dbReference>
<dbReference type="RefSeq" id="WP_136060074.1">
    <property type="nucleotide sequence ID" value="NZ_CAAHFH010000001.1"/>
</dbReference>
<sequence>MFKRIFKTAVVLSFGLSVFAGSQKPPNVIVILADDMGRDSVSAFNASLGFETPRIDALAKQGLVFSDGHSGSAVCTPTRYGLLTGRYSWRSRLKRGIVPKWDAPLIEDGRMTMASMLKAKGYHTACIGKWHLGLNWPFSSTDKVPVGNAKALAKLAAAGIDWTAPVPGPRLAGFDYYFGDDVINWPPFVYIENEKVLGTPDAKFRTPGGEWAENKVLPTITSKAVEYIEKQAASKKPFFLYFPMTAPHAPIAPAVDFAGKSGLTKYVDFVIETDRRVGQILDAVDRAGIAANTLIVFTADNGTSLKHSNADDVEAKGIDFEVNVRGGKSDIWEGGHKVPFIVRWPGKIKGGAINTTPICTTDIMATVAELVGVELPDDAAEDSVSFRPALQGEPLERGPIINHSIQGRFAIRDGKWKLAFCPGSGGWSLRDELALKKGLPELQLYNLAADPLEQNNLIASHPEQAAQLTDELREIINNGRSTPGKPQRNTGETWVP</sequence>
<evidence type="ECO:0000313" key="9">
    <source>
        <dbReference type="Proteomes" id="UP000346198"/>
    </source>
</evidence>